<organism evidence="10 11">
    <name type="scientific">Candidatus Amesbacteria bacterium GW2011_GWA1_47_16</name>
    <dbReference type="NCBI Taxonomy" id="1618353"/>
    <lineage>
        <taxon>Bacteria</taxon>
        <taxon>Candidatus Amesiibacteriota</taxon>
    </lineage>
</organism>
<keyword evidence="3 7" id="KW-0547">Nucleotide-binding</keyword>
<gene>
    <name evidence="10" type="ORF">UX87_C0009G0049</name>
</gene>
<accession>A0A0G1S4P2</accession>
<dbReference type="GO" id="GO:0005524">
    <property type="term" value="F:ATP binding"/>
    <property type="evidence" value="ECO:0007669"/>
    <property type="project" value="UniProtKB-UniRule"/>
</dbReference>
<dbReference type="PANTHER" id="PTHR43371:SF1">
    <property type="entry name" value="RIBONUCLEOSIDE-DIPHOSPHATE REDUCTASE"/>
    <property type="match status" value="1"/>
</dbReference>
<evidence type="ECO:0000256" key="3">
    <source>
        <dbReference type="ARBA" id="ARBA00022741"/>
    </source>
</evidence>
<feature type="compositionally biased region" description="Basic residues" evidence="8">
    <location>
        <begin position="7"/>
        <end position="18"/>
    </location>
</feature>
<dbReference type="PANTHER" id="PTHR43371">
    <property type="entry name" value="VITAMIN B12-DEPENDENT RIBONUCLEOTIDE REDUCTASE"/>
    <property type="match status" value="1"/>
</dbReference>
<protein>
    <submittedName>
        <fullName evidence="10">Ribonucleoside-triphosphate reductase</fullName>
    </submittedName>
</protein>
<reference evidence="10 11" key="1">
    <citation type="journal article" date="2015" name="Nature">
        <title>rRNA introns, odd ribosomes, and small enigmatic genomes across a large radiation of phyla.</title>
        <authorList>
            <person name="Brown C.T."/>
            <person name="Hug L.A."/>
            <person name="Thomas B.C."/>
            <person name="Sharon I."/>
            <person name="Castelle C.J."/>
            <person name="Singh A."/>
            <person name="Wilkins M.J."/>
            <person name="Williams K.H."/>
            <person name="Banfield J.F."/>
        </authorList>
    </citation>
    <scope>NUCLEOTIDE SEQUENCE [LARGE SCALE GENOMIC DNA]</scope>
</reference>
<evidence type="ECO:0000313" key="11">
    <source>
        <dbReference type="Proteomes" id="UP000034364"/>
    </source>
</evidence>
<feature type="domain" description="ATP-cone" evidence="9">
    <location>
        <begin position="45"/>
        <end position="135"/>
    </location>
</feature>
<evidence type="ECO:0000256" key="5">
    <source>
        <dbReference type="ARBA" id="ARBA00023002"/>
    </source>
</evidence>
<evidence type="ECO:0000256" key="4">
    <source>
        <dbReference type="ARBA" id="ARBA00022840"/>
    </source>
</evidence>
<keyword evidence="5" id="KW-0560">Oxidoreductase</keyword>
<comment type="cofactor">
    <cofactor evidence="1">
        <name>adenosylcob(III)alamin</name>
        <dbReference type="ChEBI" id="CHEBI:18408"/>
    </cofactor>
</comment>
<dbReference type="SUPFAM" id="SSF51998">
    <property type="entry name" value="PFL-like glycyl radical enzymes"/>
    <property type="match status" value="1"/>
</dbReference>
<sequence>MPEKKIQQLHKQKGRPRKVINGNGKTGNGHVRLILKGAEELVLPKTIIKRDGRVMSFDAQKIEKAITKCFASLGADPNTTIPDLTRQVINAVAARYKEPTVEQVQDVVEMILQAAGEFSAAKHYILYRAEHAKLRETRPVPEEVRAAFEESEIYFPSQLQKFQFFDKYSRFSYEVGRRETWKETVDRALSFLHELAGEKVDADTYKWISRGILEMKAAPSMRLLAMAGPAAGRNNIAIYNCSYLPIDSVDSFVEPLLISMNGCGVGFSVESKYVENLPRVRRQTGSLPLTYSVADTTEGWSDALRVGLSLWFEGGDIKFDYSQIRPAGAILKTKGGRASGPEPLKHMLEFVRARLLARQGSFLRPLDAHDIVCEVGNAAVSGGMRRTAMISLFDWDDAEMRDCKNGDFERENSQRWNANNSAVWPDRGITQPELVAQMLEMVNGGRGEPGIFNRQSAISLRPARRAEAEFGTNPCGEIVLRPYEFCNLSIAIARQGDSYESLSEKVELAAVIGTIQALATNFPGLRPMWKQNCQEERLVGVDITGQLDSQVIQNPAVMSRLRQVAVETNRKITQQLGINQAASVTCVKPSGNSSQLFDCASGLHARWSSYYVRNVRVGTHTPMFKVLQDSGVPMDPENGQSKDSANTWVAHFPVKSPEGAVVRKGRSAIRQCEYWLQNKIHWTEHNPSVTITYHPDEVIELIKWVWEHRDMIGGMSFLPAFDAKYAQMPFEEVDRETYEALAAKFPNIDFSKLYRYEEEDYTKAAQELACIAGACEIEFVPDGKGGEIAAQGVS</sequence>
<dbReference type="AlphaFoldDB" id="A0A0G1S4P2"/>
<dbReference type="Proteomes" id="UP000034364">
    <property type="component" value="Unassembled WGS sequence"/>
</dbReference>
<evidence type="ECO:0000259" key="9">
    <source>
        <dbReference type="PROSITE" id="PS51161"/>
    </source>
</evidence>
<dbReference type="PROSITE" id="PS51161">
    <property type="entry name" value="ATP_CONE"/>
    <property type="match status" value="1"/>
</dbReference>
<feature type="region of interest" description="Disordered" evidence="8">
    <location>
        <begin position="1"/>
        <end position="23"/>
    </location>
</feature>
<dbReference type="GO" id="GO:0004748">
    <property type="term" value="F:ribonucleoside-diphosphate reductase activity, thioredoxin disulfide as acceptor"/>
    <property type="evidence" value="ECO:0007669"/>
    <property type="project" value="TreeGrafter"/>
</dbReference>
<evidence type="ECO:0000313" key="10">
    <source>
        <dbReference type="EMBL" id="KKU64367.1"/>
    </source>
</evidence>
<evidence type="ECO:0000256" key="2">
    <source>
        <dbReference type="ARBA" id="ARBA00022628"/>
    </source>
</evidence>
<name>A0A0G1S4P2_9BACT</name>
<evidence type="ECO:0000256" key="7">
    <source>
        <dbReference type="PROSITE-ProRule" id="PRU00492"/>
    </source>
</evidence>
<keyword evidence="4 7" id="KW-0067">ATP-binding</keyword>
<dbReference type="PATRIC" id="fig|1618353.3.peg.425"/>
<dbReference type="EMBL" id="LCNV01000009">
    <property type="protein sequence ID" value="KKU64367.1"/>
    <property type="molecule type" value="Genomic_DNA"/>
</dbReference>
<evidence type="ECO:0000256" key="6">
    <source>
        <dbReference type="ARBA" id="ARBA00023285"/>
    </source>
</evidence>
<keyword evidence="2" id="KW-0846">Cobalamin</keyword>
<proteinExistence type="predicted"/>
<evidence type="ECO:0000256" key="8">
    <source>
        <dbReference type="SAM" id="MobiDB-lite"/>
    </source>
</evidence>
<dbReference type="InterPro" id="IPR054158">
    <property type="entry name" value="RNR-II_ins_dom"/>
</dbReference>
<dbReference type="InterPro" id="IPR005144">
    <property type="entry name" value="ATP-cone_dom"/>
</dbReference>
<dbReference type="Pfam" id="PF21995">
    <property type="entry name" value="RNR-II_ins_dom"/>
    <property type="match status" value="1"/>
</dbReference>
<dbReference type="Pfam" id="PF03477">
    <property type="entry name" value="ATP-cone"/>
    <property type="match status" value="1"/>
</dbReference>
<comment type="caution">
    <text evidence="10">The sequence shown here is derived from an EMBL/GenBank/DDBJ whole genome shotgun (WGS) entry which is preliminary data.</text>
</comment>
<evidence type="ECO:0000256" key="1">
    <source>
        <dbReference type="ARBA" id="ARBA00001922"/>
    </source>
</evidence>
<dbReference type="Gene3D" id="3.20.70.20">
    <property type="match status" value="2"/>
</dbReference>
<dbReference type="GO" id="GO:0031419">
    <property type="term" value="F:cobalamin binding"/>
    <property type="evidence" value="ECO:0007669"/>
    <property type="project" value="UniProtKB-KW"/>
</dbReference>
<dbReference type="InterPro" id="IPR050862">
    <property type="entry name" value="RdRp_reductase_class-2"/>
</dbReference>
<keyword evidence="6" id="KW-0170">Cobalt</keyword>